<dbReference type="RefSeq" id="WP_263978356.1">
    <property type="nucleotide sequence ID" value="NZ_BAAAWF010000016.1"/>
</dbReference>
<evidence type="ECO:0000256" key="1">
    <source>
        <dbReference type="SAM" id="MobiDB-lite"/>
    </source>
</evidence>
<organism evidence="2 3">
    <name type="scientific">Streptomyces echinatus</name>
    <dbReference type="NCBI Taxonomy" id="67293"/>
    <lineage>
        <taxon>Bacteria</taxon>
        <taxon>Bacillati</taxon>
        <taxon>Actinomycetota</taxon>
        <taxon>Actinomycetes</taxon>
        <taxon>Kitasatosporales</taxon>
        <taxon>Streptomycetaceae</taxon>
        <taxon>Streptomyces</taxon>
    </lineage>
</organism>
<gene>
    <name evidence="2" type="ORF">FHS34_006992</name>
</gene>
<proteinExistence type="predicted"/>
<name>A0A7W9Q1P0_9ACTN</name>
<dbReference type="EMBL" id="JACHJK010000016">
    <property type="protein sequence ID" value="MBB5931483.1"/>
    <property type="molecule type" value="Genomic_DNA"/>
</dbReference>
<feature type="region of interest" description="Disordered" evidence="1">
    <location>
        <begin position="21"/>
        <end position="44"/>
    </location>
</feature>
<dbReference type="Proteomes" id="UP000585836">
    <property type="component" value="Unassembled WGS sequence"/>
</dbReference>
<reference evidence="2 3" key="1">
    <citation type="submission" date="2020-08" db="EMBL/GenBank/DDBJ databases">
        <title>Genomic Encyclopedia of Type Strains, Phase III (KMG-III): the genomes of soil and plant-associated and newly described type strains.</title>
        <authorList>
            <person name="Whitman W."/>
        </authorList>
    </citation>
    <scope>NUCLEOTIDE SEQUENCE [LARGE SCALE GENOMIC DNA]</scope>
    <source>
        <strain evidence="2 3">CECT 3313</strain>
    </source>
</reference>
<comment type="caution">
    <text evidence="2">The sequence shown here is derived from an EMBL/GenBank/DDBJ whole genome shotgun (WGS) entry which is preliminary data.</text>
</comment>
<protein>
    <submittedName>
        <fullName evidence="2">Uncharacterized protein</fullName>
    </submittedName>
</protein>
<evidence type="ECO:0000313" key="2">
    <source>
        <dbReference type="EMBL" id="MBB5931483.1"/>
    </source>
</evidence>
<accession>A0A7W9Q1P0</accession>
<evidence type="ECO:0000313" key="3">
    <source>
        <dbReference type="Proteomes" id="UP000585836"/>
    </source>
</evidence>
<keyword evidence="3" id="KW-1185">Reference proteome</keyword>
<dbReference type="AlphaFoldDB" id="A0A7W9Q1P0"/>
<sequence length="44" mass="4980">MDQAPEEDRRELIRLFREAAREETGPEHQAFASGFPEASVYEGG</sequence>